<proteinExistence type="predicted"/>
<evidence type="ECO:0000313" key="1">
    <source>
        <dbReference type="EMBL" id="KIX96149.1"/>
    </source>
</evidence>
<dbReference type="EMBL" id="KN848078">
    <property type="protein sequence ID" value="KIX96149.1"/>
    <property type="molecule type" value="Genomic_DNA"/>
</dbReference>
<dbReference type="VEuPathDB" id="FungiDB:Z520_07927"/>
<protein>
    <submittedName>
        <fullName evidence="1">Uncharacterized protein</fullName>
    </submittedName>
</protein>
<dbReference type="GeneID" id="27713673"/>
<name>A0A0D2JZU0_9EURO</name>
<dbReference type="AlphaFoldDB" id="A0A0D2JZU0"/>
<gene>
    <name evidence="1" type="ORF">Z520_07927</name>
</gene>
<reference evidence="1 2" key="1">
    <citation type="submission" date="2015-01" db="EMBL/GenBank/DDBJ databases">
        <title>The Genome Sequence of Fonsecaea multimorphosa CBS 102226.</title>
        <authorList>
            <consortium name="The Broad Institute Genomics Platform"/>
            <person name="Cuomo C."/>
            <person name="de Hoog S."/>
            <person name="Gorbushina A."/>
            <person name="Stielow B."/>
            <person name="Teixiera M."/>
            <person name="Abouelleil A."/>
            <person name="Chapman S.B."/>
            <person name="Priest M."/>
            <person name="Young S.K."/>
            <person name="Wortman J."/>
            <person name="Nusbaum C."/>
            <person name="Birren B."/>
        </authorList>
    </citation>
    <scope>NUCLEOTIDE SEQUENCE [LARGE SCALE GENOMIC DNA]</scope>
    <source>
        <strain evidence="1 2">CBS 102226</strain>
    </source>
</reference>
<dbReference type="Proteomes" id="UP000053411">
    <property type="component" value="Unassembled WGS sequence"/>
</dbReference>
<dbReference type="RefSeq" id="XP_016630272.1">
    <property type="nucleotide sequence ID" value="XM_016778424.1"/>
</dbReference>
<keyword evidence="2" id="KW-1185">Reference proteome</keyword>
<accession>A0A0D2JZU0</accession>
<sequence>MEGQGTATWGAFAVDQCPQQDPTCMSQHQDMPSKVAGKTRPLACASATNTPAQHRTAAINFLYNNQGTLLL</sequence>
<organism evidence="1 2">
    <name type="scientific">Fonsecaea multimorphosa CBS 102226</name>
    <dbReference type="NCBI Taxonomy" id="1442371"/>
    <lineage>
        <taxon>Eukaryota</taxon>
        <taxon>Fungi</taxon>
        <taxon>Dikarya</taxon>
        <taxon>Ascomycota</taxon>
        <taxon>Pezizomycotina</taxon>
        <taxon>Eurotiomycetes</taxon>
        <taxon>Chaetothyriomycetidae</taxon>
        <taxon>Chaetothyriales</taxon>
        <taxon>Herpotrichiellaceae</taxon>
        <taxon>Fonsecaea</taxon>
    </lineage>
</organism>
<evidence type="ECO:0000313" key="2">
    <source>
        <dbReference type="Proteomes" id="UP000053411"/>
    </source>
</evidence>